<dbReference type="RefSeq" id="WP_172151452.1">
    <property type="nucleotide sequence ID" value="NZ_BAABID010000012.1"/>
</dbReference>
<feature type="signal peptide" evidence="2">
    <location>
        <begin position="1"/>
        <end position="23"/>
    </location>
</feature>
<sequence length="206" mass="22066">MTRTTRHHLTSTAILLTSVLLVAGCTDDDAEPGATSSELPLPASVTASPSDEPSPTPSPSPSGPEKPERPAAMDKKDGDGAAAAAEYFLALYDYTLKTGDTRTLGKMSHRACGFCEDTIEEAEAILNDGETYEGGQLTFELIKSFDRDAVTGIYPLDADVEQAAASIEKENGEVVWEQDRTTTEARIEMGLRDGEWVVVEIAGRPE</sequence>
<evidence type="ECO:0000259" key="3">
    <source>
        <dbReference type="Pfam" id="PF19843"/>
    </source>
</evidence>
<feature type="domain" description="DUF6318" evidence="3">
    <location>
        <begin position="66"/>
        <end position="200"/>
    </location>
</feature>
<accession>A0ABP8YL16</accession>
<feature type="region of interest" description="Disordered" evidence="1">
    <location>
        <begin position="29"/>
        <end position="78"/>
    </location>
</feature>
<evidence type="ECO:0000313" key="4">
    <source>
        <dbReference type="EMBL" id="GAA4732105.1"/>
    </source>
</evidence>
<gene>
    <name evidence="4" type="ORF">GCM10023216_25300</name>
</gene>
<dbReference type="InterPro" id="IPR046281">
    <property type="entry name" value="DUF6318"/>
</dbReference>
<evidence type="ECO:0000256" key="2">
    <source>
        <dbReference type="SAM" id="SignalP"/>
    </source>
</evidence>
<keyword evidence="2" id="KW-0732">Signal</keyword>
<dbReference type="Pfam" id="PF19843">
    <property type="entry name" value="DUF6318"/>
    <property type="match status" value="1"/>
</dbReference>
<protein>
    <recommendedName>
        <fullName evidence="3">DUF6318 domain-containing protein</fullName>
    </recommendedName>
</protein>
<feature type="compositionally biased region" description="Pro residues" evidence="1">
    <location>
        <begin position="52"/>
        <end position="64"/>
    </location>
</feature>
<name>A0ABP8YL16_9MICO</name>
<evidence type="ECO:0000256" key="1">
    <source>
        <dbReference type="SAM" id="MobiDB-lite"/>
    </source>
</evidence>
<feature type="chain" id="PRO_5047167087" description="DUF6318 domain-containing protein" evidence="2">
    <location>
        <begin position="24"/>
        <end position="206"/>
    </location>
</feature>
<keyword evidence="5" id="KW-1185">Reference proteome</keyword>
<proteinExistence type="predicted"/>
<reference evidence="5" key="1">
    <citation type="journal article" date="2019" name="Int. J. Syst. Evol. Microbiol.">
        <title>The Global Catalogue of Microorganisms (GCM) 10K type strain sequencing project: providing services to taxonomists for standard genome sequencing and annotation.</title>
        <authorList>
            <consortium name="The Broad Institute Genomics Platform"/>
            <consortium name="The Broad Institute Genome Sequencing Center for Infectious Disease"/>
            <person name="Wu L."/>
            <person name="Ma J."/>
        </authorList>
    </citation>
    <scope>NUCLEOTIDE SEQUENCE [LARGE SCALE GENOMIC DNA]</scope>
    <source>
        <strain evidence="5">JCM 18063</strain>
    </source>
</reference>
<dbReference type="EMBL" id="BAABID010000012">
    <property type="protein sequence ID" value="GAA4732105.1"/>
    <property type="molecule type" value="Genomic_DNA"/>
</dbReference>
<comment type="caution">
    <text evidence="4">The sequence shown here is derived from an EMBL/GenBank/DDBJ whole genome shotgun (WGS) entry which is preliminary data.</text>
</comment>
<organism evidence="4 5">
    <name type="scientific">Isoptericola chiayiensis</name>
    <dbReference type="NCBI Taxonomy" id="579446"/>
    <lineage>
        <taxon>Bacteria</taxon>
        <taxon>Bacillati</taxon>
        <taxon>Actinomycetota</taxon>
        <taxon>Actinomycetes</taxon>
        <taxon>Micrococcales</taxon>
        <taxon>Promicromonosporaceae</taxon>
        <taxon>Isoptericola</taxon>
    </lineage>
</organism>
<dbReference type="Proteomes" id="UP001500956">
    <property type="component" value="Unassembled WGS sequence"/>
</dbReference>
<feature type="compositionally biased region" description="Basic and acidic residues" evidence="1">
    <location>
        <begin position="65"/>
        <end position="78"/>
    </location>
</feature>
<evidence type="ECO:0000313" key="5">
    <source>
        <dbReference type="Proteomes" id="UP001500956"/>
    </source>
</evidence>
<dbReference type="PROSITE" id="PS51257">
    <property type="entry name" value="PROKAR_LIPOPROTEIN"/>
    <property type="match status" value="1"/>
</dbReference>